<feature type="domain" description="UvrD-like helicase C-terminal" evidence="14">
    <location>
        <begin position="290"/>
        <end position="567"/>
    </location>
</feature>
<dbReference type="Pfam" id="PF00580">
    <property type="entry name" value="UvrD-helicase"/>
    <property type="match status" value="1"/>
</dbReference>
<evidence type="ECO:0000256" key="11">
    <source>
        <dbReference type="RuleBase" id="RU364053"/>
    </source>
</evidence>
<dbReference type="InterPro" id="IPR013986">
    <property type="entry name" value="DExx_box_DNA_helicase_dom_sf"/>
</dbReference>
<gene>
    <name evidence="15" type="primary">pcrA</name>
    <name evidence="15" type="ORF">FZD51_18385</name>
</gene>
<comment type="similarity">
    <text evidence="1 11">Belongs to the helicase family. UvrD subfamily.</text>
</comment>
<dbReference type="InterPro" id="IPR014016">
    <property type="entry name" value="UvrD-like_ATP-bd"/>
</dbReference>
<dbReference type="Proteomes" id="UP000322139">
    <property type="component" value="Unassembled WGS sequence"/>
</dbReference>
<proteinExistence type="inferred from homology"/>
<keyword evidence="5 10" id="KW-0067">ATP-binding</keyword>
<evidence type="ECO:0000256" key="3">
    <source>
        <dbReference type="ARBA" id="ARBA00022801"/>
    </source>
</evidence>
<dbReference type="NCBIfam" id="TIGR01073">
    <property type="entry name" value="pcrA"/>
    <property type="match status" value="1"/>
</dbReference>
<dbReference type="EMBL" id="VTER01000009">
    <property type="protein sequence ID" value="TYS46009.1"/>
    <property type="molecule type" value="Genomic_DNA"/>
</dbReference>
<dbReference type="AlphaFoldDB" id="A0A5D4R5U1"/>
<evidence type="ECO:0000256" key="5">
    <source>
        <dbReference type="ARBA" id="ARBA00022840"/>
    </source>
</evidence>
<evidence type="ECO:0000256" key="8">
    <source>
        <dbReference type="ARBA" id="ARBA00034617"/>
    </source>
</evidence>
<dbReference type="Gene3D" id="1.10.486.10">
    <property type="entry name" value="PCRA, domain 4"/>
    <property type="match status" value="1"/>
</dbReference>
<protein>
    <recommendedName>
        <fullName evidence="11">ATP-dependent DNA helicase</fullName>
        <ecNumber evidence="11">5.6.2.4</ecNumber>
    </recommendedName>
</protein>
<evidence type="ECO:0000256" key="6">
    <source>
        <dbReference type="ARBA" id="ARBA00023125"/>
    </source>
</evidence>
<keyword evidence="6 11" id="KW-0238">DNA-binding</keyword>
<dbReference type="PANTHER" id="PTHR11070">
    <property type="entry name" value="UVRD / RECB / PCRA DNA HELICASE FAMILY MEMBER"/>
    <property type="match status" value="1"/>
</dbReference>
<dbReference type="GO" id="GO:0006260">
    <property type="term" value="P:DNA replication"/>
    <property type="evidence" value="ECO:0007669"/>
    <property type="project" value="InterPro"/>
</dbReference>
<keyword evidence="7" id="KW-0413">Isomerase</keyword>
<dbReference type="InterPro" id="IPR000212">
    <property type="entry name" value="DNA_helicase_UvrD/REP"/>
</dbReference>
<comment type="catalytic activity">
    <reaction evidence="8">
        <text>Couples ATP hydrolysis with the unwinding of duplex DNA by translocating in the 3'-5' direction.</text>
        <dbReference type="EC" id="5.6.2.4"/>
    </reaction>
</comment>
<name>A0A5D4R5U1_9BACI</name>
<dbReference type="InterPro" id="IPR027417">
    <property type="entry name" value="P-loop_NTPase"/>
</dbReference>
<dbReference type="GO" id="GO:0000725">
    <property type="term" value="P:recombinational repair"/>
    <property type="evidence" value="ECO:0007669"/>
    <property type="project" value="TreeGrafter"/>
</dbReference>
<keyword evidence="2 10" id="KW-0547">Nucleotide-binding</keyword>
<accession>A0A5D4R5U1</accession>
<reference evidence="15 16" key="1">
    <citation type="submission" date="2019-08" db="EMBL/GenBank/DDBJ databases">
        <title>Bacillus genomes from the desert of Cuatro Cienegas, Coahuila.</title>
        <authorList>
            <person name="Olmedo-Alvarez G."/>
        </authorList>
    </citation>
    <scope>NUCLEOTIDE SEQUENCE [LARGE SCALE GENOMIC DNA]</scope>
    <source>
        <strain evidence="15 16">CH446_14T</strain>
    </source>
</reference>
<dbReference type="PROSITE" id="PS51217">
    <property type="entry name" value="UVRD_HELICASE_CTER"/>
    <property type="match status" value="1"/>
</dbReference>
<evidence type="ECO:0000256" key="12">
    <source>
        <dbReference type="SAM" id="MobiDB-lite"/>
    </source>
</evidence>
<feature type="region of interest" description="Disordered" evidence="12">
    <location>
        <begin position="648"/>
        <end position="672"/>
    </location>
</feature>
<evidence type="ECO:0000256" key="4">
    <source>
        <dbReference type="ARBA" id="ARBA00022806"/>
    </source>
</evidence>
<dbReference type="EC" id="5.6.2.4" evidence="11"/>
<evidence type="ECO:0000259" key="13">
    <source>
        <dbReference type="PROSITE" id="PS51198"/>
    </source>
</evidence>
<feature type="binding site" evidence="10">
    <location>
        <begin position="31"/>
        <end position="38"/>
    </location>
    <ligand>
        <name>ATP</name>
        <dbReference type="ChEBI" id="CHEBI:30616"/>
    </ligand>
</feature>
<evidence type="ECO:0000256" key="1">
    <source>
        <dbReference type="ARBA" id="ARBA00009922"/>
    </source>
</evidence>
<evidence type="ECO:0000256" key="9">
    <source>
        <dbReference type="ARBA" id="ARBA00048988"/>
    </source>
</evidence>
<keyword evidence="4 10" id="KW-0347">Helicase</keyword>
<dbReference type="GO" id="GO:0003677">
    <property type="term" value="F:DNA binding"/>
    <property type="evidence" value="ECO:0007669"/>
    <property type="project" value="UniProtKB-KW"/>
</dbReference>
<dbReference type="FunFam" id="1.10.10.160:FF:000001">
    <property type="entry name" value="ATP-dependent DNA helicase"/>
    <property type="match status" value="1"/>
</dbReference>
<dbReference type="PROSITE" id="PS51198">
    <property type="entry name" value="UVRD_HELICASE_ATP_BIND"/>
    <property type="match status" value="1"/>
</dbReference>
<dbReference type="RefSeq" id="WP_148976100.1">
    <property type="nucleotide sequence ID" value="NZ_JBNIKU010000003.1"/>
</dbReference>
<organism evidence="15 16">
    <name type="scientific">Bacillus infantis</name>
    <dbReference type="NCBI Taxonomy" id="324767"/>
    <lineage>
        <taxon>Bacteria</taxon>
        <taxon>Bacillati</taxon>
        <taxon>Bacillota</taxon>
        <taxon>Bacilli</taxon>
        <taxon>Bacillales</taxon>
        <taxon>Bacillaceae</taxon>
        <taxon>Bacillus</taxon>
    </lineage>
</organism>
<dbReference type="GO" id="GO:0005829">
    <property type="term" value="C:cytosol"/>
    <property type="evidence" value="ECO:0007669"/>
    <property type="project" value="TreeGrafter"/>
</dbReference>
<dbReference type="Pfam" id="PF21196">
    <property type="entry name" value="PcrA_UvrD_tudor"/>
    <property type="match status" value="1"/>
</dbReference>
<dbReference type="GO" id="GO:0043138">
    <property type="term" value="F:3'-5' DNA helicase activity"/>
    <property type="evidence" value="ECO:0007669"/>
    <property type="project" value="UniProtKB-EC"/>
</dbReference>
<dbReference type="SUPFAM" id="SSF52540">
    <property type="entry name" value="P-loop containing nucleoside triphosphate hydrolases"/>
    <property type="match status" value="1"/>
</dbReference>
<dbReference type="InterPro" id="IPR005751">
    <property type="entry name" value="ATP-dep_DNA_helicase_PcrA"/>
</dbReference>
<dbReference type="FunFam" id="1.10.486.10:FF:000003">
    <property type="entry name" value="ATP-dependent DNA helicase"/>
    <property type="match status" value="1"/>
</dbReference>
<dbReference type="Gene3D" id="3.40.50.300">
    <property type="entry name" value="P-loop containing nucleotide triphosphate hydrolases"/>
    <property type="match status" value="2"/>
</dbReference>
<evidence type="ECO:0000313" key="16">
    <source>
        <dbReference type="Proteomes" id="UP000322139"/>
    </source>
</evidence>
<dbReference type="Gene3D" id="1.10.10.160">
    <property type="match status" value="1"/>
</dbReference>
<dbReference type="GO" id="GO:0009314">
    <property type="term" value="P:response to radiation"/>
    <property type="evidence" value="ECO:0007669"/>
    <property type="project" value="UniProtKB-ARBA"/>
</dbReference>
<evidence type="ECO:0000256" key="10">
    <source>
        <dbReference type="PROSITE-ProRule" id="PRU00560"/>
    </source>
</evidence>
<dbReference type="CDD" id="cd18807">
    <property type="entry name" value="SF1_C_UvrD"/>
    <property type="match status" value="1"/>
</dbReference>
<dbReference type="Pfam" id="PF13361">
    <property type="entry name" value="UvrD_C"/>
    <property type="match status" value="1"/>
</dbReference>
<dbReference type="InterPro" id="IPR014017">
    <property type="entry name" value="DNA_helicase_UvrD-like_C"/>
</dbReference>
<sequence length="745" mass="83778">MQYLTDKLLNGLNAQQQNAVKATDGPLLIMAGAGSGKTRVLTHRIGYLMVEKGVNPYNILAITFTNKAAREMRERIQNMMGGAADDIWISTFHSMCVRILRRDIDRIGFSRNFTILDTTDQQSVIKAILKDKNLDPKKYDPRAILGSISSAKNELIDPEEYAKAAGGYFEQIASDVYTEYQRRLRKNQALDFDDLIMTTIQLFQRVPEVLEYYQRKFQYIHVDEYQDTNRAQYMLVKLMADRFKNLCVVGDSDQSIYRWRGADIANILSFEKDYKNARTILLEQNYRSTKRILLAANEVIAKNLNRKAKNLWTENAEGNKLFHYRADSEQGEGQFVAGKIKEMVDSGKRKYSEIAILYRTNAQSRVMEEVLLKSNIEYSIVGGIKFYDRKEIKDILAYLRLIANPDDDISLQRVINVPKRGIGSGSVDKIANFAQMHDMTMYQALDALDLIGLSPKITKAAAEFRELIRSYEQMQEYLSVTELVEEVLEKSGYRDMLKAEKSIEAQSRLENIDEFLSVTKNFEDGSEDKTLVAFLTDLALVADIDKLEDDGTKTDSVVLMTLHSAKGLEFPVVFLIGLEEGVFPHSRSLMEEAEMEEERRLAYVGITRAEEELYITNAQMRTLFGRTNMNPPSRFIQEIPADLIEGIEPKKASPSPFGSPAGGRPLSSSAPRQAMRKAVVKPAAASTGGDALGWQVGDKAVHGKWGTGTVVSVKGQGEGTELDIAFPSPTGIKRLLAKFAPITKG</sequence>
<dbReference type="GO" id="GO:0016887">
    <property type="term" value="F:ATP hydrolysis activity"/>
    <property type="evidence" value="ECO:0007669"/>
    <property type="project" value="RHEA"/>
</dbReference>
<dbReference type="GO" id="GO:0005524">
    <property type="term" value="F:ATP binding"/>
    <property type="evidence" value="ECO:0007669"/>
    <property type="project" value="UniProtKB-UniRule"/>
</dbReference>
<dbReference type="CDD" id="cd17932">
    <property type="entry name" value="DEXQc_UvrD"/>
    <property type="match status" value="1"/>
</dbReference>
<comment type="catalytic activity">
    <reaction evidence="9 11">
        <text>ATP + H2O = ADP + phosphate + H(+)</text>
        <dbReference type="Rhea" id="RHEA:13065"/>
        <dbReference type="ChEBI" id="CHEBI:15377"/>
        <dbReference type="ChEBI" id="CHEBI:15378"/>
        <dbReference type="ChEBI" id="CHEBI:30616"/>
        <dbReference type="ChEBI" id="CHEBI:43474"/>
        <dbReference type="ChEBI" id="CHEBI:456216"/>
        <dbReference type="EC" id="5.6.2.4"/>
    </reaction>
</comment>
<comment type="caution">
    <text evidence="15">The sequence shown here is derived from an EMBL/GenBank/DDBJ whole genome shotgun (WGS) entry which is preliminary data.</text>
</comment>
<evidence type="ECO:0000256" key="2">
    <source>
        <dbReference type="ARBA" id="ARBA00022741"/>
    </source>
</evidence>
<keyword evidence="3 10" id="KW-0378">Hydrolase</keyword>
<dbReference type="PANTHER" id="PTHR11070:SF2">
    <property type="entry name" value="ATP-DEPENDENT DNA HELICASE SRS2"/>
    <property type="match status" value="1"/>
</dbReference>
<evidence type="ECO:0000256" key="7">
    <source>
        <dbReference type="ARBA" id="ARBA00023235"/>
    </source>
</evidence>
<evidence type="ECO:0000313" key="15">
    <source>
        <dbReference type="EMBL" id="TYS46009.1"/>
    </source>
</evidence>
<feature type="domain" description="UvrD-like helicase ATP-binding" evidence="13">
    <location>
        <begin position="10"/>
        <end position="289"/>
    </location>
</feature>
<evidence type="ECO:0000259" key="14">
    <source>
        <dbReference type="PROSITE" id="PS51217"/>
    </source>
</evidence>
<dbReference type="GO" id="GO:0033202">
    <property type="term" value="C:DNA helicase complex"/>
    <property type="evidence" value="ECO:0007669"/>
    <property type="project" value="TreeGrafter"/>
</dbReference>